<dbReference type="AlphaFoldDB" id="A0A8J2PW86"/>
<dbReference type="GO" id="GO:0005634">
    <property type="term" value="C:nucleus"/>
    <property type="evidence" value="ECO:0007669"/>
    <property type="project" value="TreeGrafter"/>
</dbReference>
<name>A0A8J2PW86_9HEXA</name>
<keyword evidence="2" id="KW-1185">Reference proteome</keyword>
<organism evidence="1 2">
    <name type="scientific">Allacma fusca</name>
    <dbReference type="NCBI Taxonomy" id="39272"/>
    <lineage>
        <taxon>Eukaryota</taxon>
        <taxon>Metazoa</taxon>
        <taxon>Ecdysozoa</taxon>
        <taxon>Arthropoda</taxon>
        <taxon>Hexapoda</taxon>
        <taxon>Collembola</taxon>
        <taxon>Symphypleona</taxon>
        <taxon>Sminthuridae</taxon>
        <taxon>Allacma</taxon>
    </lineage>
</organism>
<evidence type="ECO:0000313" key="2">
    <source>
        <dbReference type="Proteomes" id="UP000708208"/>
    </source>
</evidence>
<reference evidence="1" key="1">
    <citation type="submission" date="2021-06" db="EMBL/GenBank/DDBJ databases">
        <authorList>
            <person name="Hodson N. C."/>
            <person name="Mongue J. A."/>
            <person name="Jaron S. K."/>
        </authorList>
    </citation>
    <scope>NUCLEOTIDE SEQUENCE</scope>
</reference>
<comment type="caution">
    <text evidence="1">The sequence shown here is derived from an EMBL/GenBank/DDBJ whole genome shotgun (WGS) entry which is preliminary data.</text>
</comment>
<dbReference type="Proteomes" id="UP000708208">
    <property type="component" value="Unassembled WGS sequence"/>
</dbReference>
<dbReference type="PANTHER" id="PTHR13374:SF3">
    <property type="entry name" value="DET1 HOMOLOG"/>
    <property type="match status" value="1"/>
</dbReference>
<sequence>MDSLSSEIMEGDVDMQSVAVNSSSLDEFANGVELSVHETADVMEMRVFGAFEIGHNIRREPLSVNQVLSGPFNNQEMAEDDSNQSQENNISLGQDQDMVDILPNIDDNINRGTRASSDQIVTGHRRKLSPDRLLKYKTQVICDDNKNEEELRVTEIPPQNIVNKLVAREILPGRRCGMEKYLQRSKYQSIFPNFTVTNVDKPPCFLRKFTPDGTRFIAFSADQMSIEVYNFKGPQAAAHLFAKRTATSKTSKSMDQISSEETDSISVTVRKNIFDAFFQLKFRIGVAPPGEQLNRECSLFTENSQFIIVGSTSYIQDDPSSHPPFHEIYRNNESVDPNPRSPLEDYTIHLVDIQHGRLEDSRAFKFDKIFLSHNQGIYLYNNTLAILSVQHQTIHIFHIMDDKLVEVRTIGRFCYEDDELISCSSRLFGSVTPFEEMFMNSLKHRLLVYVFKRAHNLAQNDGDLSGLSRFHQYYEQLRKLRIWKMQLLDEDHLLLKYSSEDVVTLKCQEPNSQHCVLVVYNIPRTEIVTVFENTSDQFVDLFENFSDCFRNNFISQEARYSSSPSNNIHAREIHRRFRQTITSARFGGPVEATRRILAQLPISAQSYSASPYLDQALFSYDDHRVSSMERPKACGEIPIRFYGRDSNLYKFQIHAGMLSRVPPHSSGRRLVAFTFHPSAPFAISVQRANAEYLVNFHIRLDSNSSLDL</sequence>
<dbReference type="OrthoDB" id="18339at2759"/>
<dbReference type="GO" id="GO:0016567">
    <property type="term" value="P:protein ubiquitination"/>
    <property type="evidence" value="ECO:0007669"/>
    <property type="project" value="TreeGrafter"/>
</dbReference>
<dbReference type="PANTHER" id="PTHR13374">
    <property type="entry name" value="DET1 HOMOLOG DE-ETIOLATED-1 HOMOLOG"/>
    <property type="match status" value="1"/>
</dbReference>
<dbReference type="GO" id="GO:1990756">
    <property type="term" value="F:ubiquitin-like ligase-substrate adaptor activity"/>
    <property type="evidence" value="ECO:0007669"/>
    <property type="project" value="TreeGrafter"/>
</dbReference>
<dbReference type="GO" id="GO:0031625">
    <property type="term" value="F:ubiquitin protein ligase binding"/>
    <property type="evidence" value="ECO:0007669"/>
    <property type="project" value="TreeGrafter"/>
</dbReference>
<evidence type="ECO:0008006" key="3">
    <source>
        <dbReference type="Google" id="ProtNLM"/>
    </source>
</evidence>
<gene>
    <name evidence="1" type="ORF">AFUS01_LOCUS34278</name>
</gene>
<evidence type="ECO:0000313" key="1">
    <source>
        <dbReference type="EMBL" id="CAG7824100.1"/>
    </source>
</evidence>
<protein>
    <recommendedName>
        <fullName evidence="3">DET1 homolog</fullName>
    </recommendedName>
</protein>
<proteinExistence type="predicted"/>
<dbReference type="EMBL" id="CAJVCH010531692">
    <property type="protein sequence ID" value="CAG7824100.1"/>
    <property type="molecule type" value="Genomic_DNA"/>
</dbReference>
<dbReference type="GO" id="GO:0032436">
    <property type="term" value="P:positive regulation of proteasomal ubiquitin-dependent protein catabolic process"/>
    <property type="evidence" value="ECO:0007669"/>
    <property type="project" value="TreeGrafter"/>
</dbReference>
<dbReference type="GO" id="GO:0031461">
    <property type="term" value="C:cullin-RING ubiquitin ligase complex"/>
    <property type="evidence" value="ECO:0007669"/>
    <property type="project" value="TreeGrafter"/>
</dbReference>
<dbReference type="Pfam" id="PF09737">
    <property type="entry name" value="Det1"/>
    <property type="match status" value="1"/>
</dbReference>
<dbReference type="InterPro" id="IPR019138">
    <property type="entry name" value="De-etiolated_protein_1_Det1"/>
</dbReference>
<accession>A0A8J2PW86</accession>